<keyword evidence="2" id="KW-1185">Reference proteome</keyword>
<evidence type="ECO:0000313" key="1">
    <source>
        <dbReference type="EnsemblPlants" id="Ma05_p02210.1"/>
    </source>
</evidence>
<proteinExistence type="predicted"/>
<name>A0A804IZX6_MUSAM</name>
<sequence length="27" mass="3196">MLSSCILLQLIPHHKKLIVFFSDRNQN</sequence>
<accession>A0A804IZX6</accession>
<organism evidence="1 2">
    <name type="scientific">Musa acuminata subsp. malaccensis</name>
    <name type="common">Wild banana</name>
    <name type="synonym">Musa malaccensis</name>
    <dbReference type="NCBI Taxonomy" id="214687"/>
    <lineage>
        <taxon>Eukaryota</taxon>
        <taxon>Viridiplantae</taxon>
        <taxon>Streptophyta</taxon>
        <taxon>Embryophyta</taxon>
        <taxon>Tracheophyta</taxon>
        <taxon>Spermatophyta</taxon>
        <taxon>Magnoliopsida</taxon>
        <taxon>Liliopsida</taxon>
        <taxon>Zingiberales</taxon>
        <taxon>Musaceae</taxon>
        <taxon>Musa</taxon>
    </lineage>
</organism>
<dbReference type="InParanoid" id="A0A804IZX6"/>
<dbReference type="AlphaFoldDB" id="A0A804IZX6"/>
<evidence type="ECO:0000313" key="2">
    <source>
        <dbReference type="Proteomes" id="UP000012960"/>
    </source>
</evidence>
<protein>
    <submittedName>
        <fullName evidence="1">Uncharacterized protein</fullName>
    </submittedName>
</protein>
<dbReference type="Proteomes" id="UP000012960">
    <property type="component" value="Unplaced"/>
</dbReference>
<reference evidence="1" key="1">
    <citation type="submission" date="2021-05" db="UniProtKB">
        <authorList>
            <consortium name="EnsemblPlants"/>
        </authorList>
    </citation>
    <scope>IDENTIFICATION</scope>
    <source>
        <strain evidence="1">subsp. malaccensis</strain>
    </source>
</reference>
<dbReference type="Gramene" id="Ma05_t02210.1">
    <property type="protein sequence ID" value="Ma05_p02210.1"/>
    <property type="gene ID" value="Ma05_g02210"/>
</dbReference>
<dbReference type="EnsemblPlants" id="Ma05_t02210.1">
    <property type="protein sequence ID" value="Ma05_p02210.1"/>
    <property type="gene ID" value="Ma05_g02210"/>
</dbReference>